<evidence type="ECO:0000313" key="2">
    <source>
        <dbReference type="EMBL" id="AKK04605.1"/>
    </source>
</evidence>
<dbReference type="PATRIC" id="fig|571915.4.peg.261"/>
<dbReference type="Proteomes" id="UP000035199">
    <property type="component" value="Chromosome"/>
</dbReference>
<protein>
    <submittedName>
        <fullName evidence="2">Uncharacterized protein</fullName>
    </submittedName>
</protein>
<dbReference type="OrthoDB" id="4421429at2"/>
<accession>A0A0G3GVN9</accession>
<dbReference type="RefSeq" id="WP_047260991.1">
    <property type="nucleotide sequence ID" value="NZ_CP011542.1"/>
</dbReference>
<reference evidence="3" key="2">
    <citation type="submission" date="2015-05" db="EMBL/GenBank/DDBJ databases">
        <title>Complete genome sequence of Corynebacterium mustelae DSM 45274, isolated from various tissues of a male ferret with lethal sepsis.</title>
        <authorList>
            <person name="Ruckert C."/>
            <person name="Albersmeier A."/>
            <person name="Winkler A."/>
            <person name="Tauch A."/>
        </authorList>
    </citation>
    <scope>NUCLEOTIDE SEQUENCE [LARGE SCALE GENOMIC DNA]</scope>
    <source>
        <strain evidence="3">DSM 45274</strain>
    </source>
</reference>
<dbReference type="STRING" id="571915.CMUST_01280"/>
<evidence type="ECO:0000256" key="1">
    <source>
        <dbReference type="SAM" id="MobiDB-lite"/>
    </source>
</evidence>
<dbReference type="EMBL" id="CP011542">
    <property type="protein sequence ID" value="AKK04605.1"/>
    <property type="molecule type" value="Genomic_DNA"/>
</dbReference>
<keyword evidence="3" id="KW-1185">Reference proteome</keyword>
<dbReference type="KEGG" id="cmv:CMUST_01280"/>
<feature type="region of interest" description="Disordered" evidence="1">
    <location>
        <begin position="52"/>
        <end position="83"/>
    </location>
</feature>
<proteinExistence type="predicted"/>
<dbReference type="AlphaFoldDB" id="A0A0G3GVN9"/>
<evidence type="ECO:0000313" key="3">
    <source>
        <dbReference type="Proteomes" id="UP000035199"/>
    </source>
</evidence>
<feature type="compositionally biased region" description="Basic and acidic residues" evidence="1">
    <location>
        <begin position="52"/>
        <end position="70"/>
    </location>
</feature>
<gene>
    <name evidence="2" type="ORF">CMUST_01280</name>
</gene>
<organism evidence="2 3">
    <name type="scientific">Corynebacterium mustelae</name>
    <dbReference type="NCBI Taxonomy" id="571915"/>
    <lineage>
        <taxon>Bacteria</taxon>
        <taxon>Bacillati</taxon>
        <taxon>Actinomycetota</taxon>
        <taxon>Actinomycetes</taxon>
        <taxon>Mycobacteriales</taxon>
        <taxon>Corynebacteriaceae</taxon>
        <taxon>Corynebacterium</taxon>
    </lineage>
</organism>
<reference evidence="2 3" key="1">
    <citation type="journal article" date="2015" name="Genome Announc.">
        <title>Complete Genome Sequence of the Type Strain Corynebacterium mustelae DSM 45274, Isolated from Various Tissues of a Male Ferret with Lethal Sepsis.</title>
        <authorList>
            <person name="Ruckert C."/>
            <person name="Eimer J."/>
            <person name="Winkler A."/>
            <person name="Tauch A."/>
        </authorList>
    </citation>
    <scope>NUCLEOTIDE SEQUENCE [LARGE SCALE GENOMIC DNA]</scope>
    <source>
        <strain evidence="2 3">DSM 45274</strain>
    </source>
</reference>
<name>A0A0G3GVN9_9CORY</name>
<sequence>MELDTIKTNIEKLSTKELTELLNWLFPYHEARLNHDRYAPEAEAAAIKQLQEDGKLEMPDALKTPPRDVEDAPEWQNPVQGGRTHLHQCYHSGDIIQHDGRLWKSVYPHLNHEVPGASDLWVQIEPAAAEEPSEHTE</sequence>